<evidence type="ECO:0000313" key="2">
    <source>
        <dbReference type="Proteomes" id="UP000269883"/>
    </source>
</evidence>
<gene>
    <name evidence="1" type="ORF">DFE_2844</name>
</gene>
<dbReference type="Proteomes" id="UP000269883">
    <property type="component" value="Chromosome"/>
</dbReference>
<evidence type="ECO:0000313" key="1">
    <source>
        <dbReference type="EMBL" id="BBD09570.1"/>
    </source>
</evidence>
<organism evidence="1 2">
    <name type="scientific">Desulfovibrio ferrophilus</name>
    <dbReference type="NCBI Taxonomy" id="241368"/>
    <lineage>
        <taxon>Bacteria</taxon>
        <taxon>Pseudomonadati</taxon>
        <taxon>Thermodesulfobacteriota</taxon>
        <taxon>Desulfovibrionia</taxon>
        <taxon>Desulfovibrionales</taxon>
        <taxon>Desulfovibrionaceae</taxon>
        <taxon>Desulfovibrio</taxon>
    </lineage>
</organism>
<dbReference type="AlphaFoldDB" id="A0A2Z6B2B0"/>
<accession>A0A2Z6B2B0</accession>
<protein>
    <submittedName>
        <fullName evidence="1">Uncharacterized protein</fullName>
    </submittedName>
</protein>
<reference evidence="1 2" key="1">
    <citation type="journal article" date="2018" name="Sci. Adv.">
        <title>Multi-heme cytochromes provide a pathway for survival in energy-limited environments.</title>
        <authorList>
            <person name="Deng X."/>
            <person name="Dohmae N."/>
            <person name="Nealson K.H."/>
            <person name="Hashimoto K."/>
            <person name="Okamoto A."/>
        </authorList>
    </citation>
    <scope>NUCLEOTIDE SEQUENCE [LARGE SCALE GENOMIC DNA]</scope>
    <source>
        <strain evidence="1 2">IS5</strain>
    </source>
</reference>
<keyword evidence="2" id="KW-1185">Reference proteome</keyword>
<dbReference type="EMBL" id="AP017378">
    <property type="protein sequence ID" value="BBD09570.1"/>
    <property type="molecule type" value="Genomic_DNA"/>
</dbReference>
<proteinExistence type="predicted"/>
<dbReference type="KEGG" id="dfl:DFE_2844"/>
<sequence>MDDSVGTGTCNLGEIMVKNVTGDEVNARGPLLRNRFSTRPEFADLRQVFGAAYAQVVYNTDADVSVVFEKIVDEIDADEATATCDEDINQSEIPF</sequence>
<name>A0A2Z6B2B0_9BACT</name>